<comment type="catalytic activity">
    <reaction evidence="1 12">
        <text>alpha-D-glucose = beta-D-glucose</text>
        <dbReference type="Rhea" id="RHEA:10264"/>
        <dbReference type="ChEBI" id="CHEBI:15903"/>
        <dbReference type="ChEBI" id="CHEBI:17925"/>
        <dbReference type="EC" id="5.1.3.3"/>
    </reaction>
</comment>
<feature type="active site" description="Proton acceptor" evidence="13">
    <location>
        <position position="346"/>
    </location>
</feature>
<comment type="pathway">
    <text evidence="3 12">Carbohydrate metabolism; hexose metabolism.</text>
</comment>
<dbReference type="EMBL" id="JADQTO010000003">
    <property type="protein sequence ID" value="MBG0561436.1"/>
    <property type="molecule type" value="Genomic_DNA"/>
</dbReference>
<evidence type="ECO:0000313" key="16">
    <source>
        <dbReference type="EMBL" id="MBG0561436.1"/>
    </source>
</evidence>
<dbReference type="InterPro" id="IPR018052">
    <property type="entry name" value="Ald1_epimerase_CS"/>
</dbReference>
<reference evidence="16" key="1">
    <citation type="submission" date="2020-11" db="EMBL/GenBank/DDBJ databases">
        <title>Isolation and identification of active actinomycetes.</title>
        <authorList>
            <person name="Sun X."/>
        </authorList>
    </citation>
    <scope>NUCLEOTIDE SEQUENCE</scope>
    <source>
        <strain evidence="16">NEAU-A11</strain>
    </source>
</reference>
<keyword evidence="17" id="KW-1185">Reference proteome</keyword>
<evidence type="ECO:0000256" key="4">
    <source>
        <dbReference type="ARBA" id="ARBA00006206"/>
    </source>
</evidence>
<evidence type="ECO:0000256" key="9">
    <source>
        <dbReference type="ARBA" id="ARBA00022553"/>
    </source>
</evidence>
<dbReference type="PANTHER" id="PTHR10091">
    <property type="entry name" value="ALDOSE-1-EPIMERASE"/>
    <property type="match status" value="1"/>
</dbReference>
<feature type="binding site" evidence="14">
    <location>
        <position position="282"/>
    </location>
    <ligand>
        <name>beta-D-galactose</name>
        <dbReference type="ChEBI" id="CHEBI:27667"/>
    </ligand>
</feature>
<feature type="binding site" evidence="15">
    <location>
        <begin position="210"/>
        <end position="212"/>
    </location>
    <ligand>
        <name>beta-D-galactose</name>
        <dbReference type="ChEBI" id="CHEBI:27667"/>
    </ligand>
</feature>
<dbReference type="CDD" id="cd09019">
    <property type="entry name" value="galactose_mutarotase_like"/>
    <property type="match status" value="1"/>
</dbReference>
<dbReference type="GO" id="GO:0005737">
    <property type="term" value="C:cytoplasm"/>
    <property type="evidence" value="ECO:0007669"/>
    <property type="project" value="UniProtKB-SubCell"/>
</dbReference>
<dbReference type="InterPro" id="IPR015443">
    <property type="entry name" value="Aldose_1-epimerase"/>
</dbReference>
<dbReference type="PANTHER" id="PTHR10091:SF0">
    <property type="entry name" value="GALACTOSE MUTAROTASE"/>
    <property type="match status" value="1"/>
</dbReference>
<evidence type="ECO:0000256" key="11">
    <source>
        <dbReference type="ARBA" id="ARBA00023277"/>
    </source>
</evidence>
<evidence type="ECO:0000256" key="14">
    <source>
        <dbReference type="PIRSR" id="PIRSR005096-2"/>
    </source>
</evidence>
<dbReference type="InterPro" id="IPR008183">
    <property type="entry name" value="Aldose_1/G6P_1-epimerase"/>
</dbReference>
<comment type="caution">
    <text evidence="16">The sequence shown here is derived from an EMBL/GenBank/DDBJ whole genome shotgun (WGS) entry which is preliminary data.</text>
</comment>
<proteinExistence type="inferred from homology"/>
<evidence type="ECO:0000256" key="3">
    <source>
        <dbReference type="ARBA" id="ARBA00005028"/>
    </source>
</evidence>
<name>A0A931FY26_9ACTN</name>
<evidence type="ECO:0000256" key="1">
    <source>
        <dbReference type="ARBA" id="ARBA00001614"/>
    </source>
</evidence>
<organism evidence="16 17">
    <name type="scientific">Actinoplanes aureus</name>
    <dbReference type="NCBI Taxonomy" id="2792083"/>
    <lineage>
        <taxon>Bacteria</taxon>
        <taxon>Bacillati</taxon>
        <taxon>Actinomycetota</taxon>
        <taxon>Actinomycetes</taxon>
        <taxon>Micromonosporales</taxon>
        <taxon>Micromonosporaceae</taxon>
        <taxon>Actinoplanes</taxon>
    </lineage>
</organism>
<dbReference type="Proteomes" id="UP000598146">
    <property type="component" value="Unassembled WGS sequence"/>
</dbReference>
<dbReference type="NCBIfam" id="NF008277">
    <property type="entry name" value="PRK11055.1"/>
    <property type="match status" value="1"/>
</dbReference>
<keyword evidence="9" id="KW-0597">Phosphoprotein</keyword>
<dbReference type="InterPro" id="IPR011013">
    <property type="entry name" value="Gal_mutarotase_sf_dom"/>
</dbReference>
<dbReference type="SUPFAM" id="SSF74650">
    <property type="entry name" value="Galactose mutarotase-like"/>
    <property type="match status" value="1"/>
</dbReference>
<dbReference type="InterPro" id="IPR014718">
    <property type="entry name" value="GH-type_carb-bd"/>
</dbReference>
<evidence type="ECO:0000256" key="6">
    <source>
        <dbReference type="ARBA" id="ARBA00013185"/>
    </source>
</evidence>
<sequence length="382" mass="41352">MTALIRAGTVLLMMIIVGVLGAPTSQAGGKPTITKEAFGSAGGLSVERYTLTNGRLRVRILTYGGILQTIETPDRTGRLANVTLGFADLDGYLDSNNAPYFGAIIGRYGNRIANGTFVLDGVTYRLATNNAPNHLHGGNVGFDKRVWAATPVTGPDSVGLRLAYTSPHGEEGYPGTLRTTVTYTVTARQEIRIDYHATTDRATIVNLTNHAYWNLGGEGTGTIDDHLLRINARRYTPVDATLIPTGAIDAVAGTPMDFTRQTPIGARNRSDFQQIVYGRGYDHNWVLEPQRGLGFAARATDPDSGRTLSIRTTEPGLQFYGGNFLDGTLYGTSGRAYRQGDGFALETQHFPDSPNHPNFPSTVLRPGEVYQSTTIYQFGVSR</sequence>
<comment type="subunit">
    <text evidence="5">Monomer.</text>
</comment>
<dbReference type="GO" id="GO:0004034">
    <property type="term" value="F:aldose 1-epimerase activity"/>
    <property type="evidence" value="ECO:0007669"/>
    <property type="project" value="UniProtKB-EC"/>
</dbReference>
<keyword evidence="10 12" id="KW-0413">Isomerase</keyword>
<dbReference type="GO" id="GO:0033499">
    <property type="term" value="P:galactose catabolic process via UDP-galactose, Leloir pathway"/>
    <property type="evidence" value="ECO:0007669"/>
    <property type="project" value="TreeGrafter"/>
</dbReference>
<dbReference type="RefSeq" id="WP_196413225.1">
    <property type="nucleotide sequence ID" value="NZ_JADQTO010000003.1"/>
</dbReference>
<dbReference type="EC" id="5.1.3.3" evidence="6 12"/>
<evidence type="ECO:0000256" key="12">
    <source>
        <dbReference type="PIRNR" id="PIRNR005096"/>
    </source>
</evidence>
<dbReference type="GO" id="GO:0006006">
    <property type="term" value="P:glucose metabolic process"/>
    <property type="evidence" value="ECO:0007669"/>
    <property type="project" value="TreeGrafter"/>
</dbReference>
<evidence type="ECO:0000256" key="15">
    <source>
        <dbReference type="PIRSR" id="PIRSR005096-3"/>
    </source>
</evidence>
<comment type="similarity">
    <text evidence="4 12">Belongs to the aldose epimerase family.</text>
</comment>
<feature type="binding site" evidence="15">
    <location>
        <begin position="110"/>
        <end position="111"/>
    </location>
    <ligand>
        <name>beta-D-galactose</name>
        <dbReference type="ChEBI" id="CHEBI:27667"/>
    </ligand>
</feature>
<keyword evidence="8" id="KW-0963">Cytoplasm</keyword>
<protein>
    <recommendedName>
        <fullName evidence="7 12">Aldose 1-epimerase</fullName>
        <ecNumber evidence="6 12">5.1.3.3</ecNumber>
    </recommendedName>
</protein>
<dbReference type="InterPro" id="IPR047215">
    <property type="entry name" value="Galactose_mutarotase-like"/>
</dbReference>
<feature type="active site" description="Proton donor" evidence="13">
    <location>
        <position position="210"/>
    </location>
</feature>
<dbReference type="GO" id="GO:0030246">
    <property type="term" value="F:carbohydrate binding"/>
    <property type="evidence" value="ECO:0007669"/>
    <property type="project" value="InterPro"/>
</dbReference>
<evidence type="ECO:0000256" key="10">
    <source>
        <dbReference type="ARBA" id="ARBA00023235"/>
    </source>
</evidence>
<dbReference type="FunFam" id="2.70.98.10:FF:000003">
    <property type="entry name" value="Aldose 1-epimerase"/>
    <property type="match status" value="1"/>
</dbReference>
<dbReference type="PIRSF" id="PIRSF005096">
    <property type="entry name" value="GALM"/>
    <property type="match status" value="1"/>
</dbReference>
<evidence type="ECO:0000313" key="17">
    <source>
        <dbReference type="Proteomes" id="UP000598146"/>
    </source>
</evidence>
<evidence type="ECO:0000256" key="8">
    <source>
        <dbReference type="ARBA" id="ARBA00022490"/>
    </source>
</evidence>
<dbReference type="PROSITE" id="PS00545">
    <property type="entry name" value="ALDOSE_1_EPIMERASE"/>
    <property type="match status" value="1"/>
</dbReference>
<accession>A0A931FY26</accession>
<dbReference type="Pfam" id="PF01263">
    <property type="entry name" value="Aldose_epim"/>
    <property type="match status" value="1"/>
</dbReference>
<dbReference type="AlphaFoldDB" id="A0A931FY26"/>
<comment type="subcellular location">
    <subcellularLocation>
        <location evidence="2">Cytoplasm</location>
    </subcellularLocation>
</comment>
<evidence type="ECO:0000256" key="2">
    <source>
        <dbReference type="ARBA" id="ARBA00004496"/>
    </source>
</evidence>
<evidence type="ECO:0000256" key="13">
    <source>
        <dbReference type="PIRSR" id="PIRSR005096-1"/>
    </source>
</evidence>
<evidence type="ECO:0000256" key="7">
    <source>
        <dbReference type="ARBA" id="ARBA00014165"/>
    </source>
</evidence>
<keyword evidence="11 12" id="KW-0119">Carbohydrate metabolism</keyword>
<evidence type="ECO:0000256" key="5">
    <source>
        <dbReference type="ARBA" id="ARBA00011245"/>
    </source>
</evidence>
<gene>
    <name evidence="16" type="ORF">I4J89_08170</name>
</gene>
<dbReference type="Gene3D" id="2.70.98.10">
    <property type="match status" value="1"/>
</dbReference>